<keyword evidence="1" id="KW-0812">Transmembrane</keyword>
<keyword evidence="4" id="KW-1185">Reference proteome</keyword>
<feature type="transmembrane region" description="Helical" evidence="1">
    <location>
        <begin position="356"/>
        <end position="380"/>
    </location>
</feature>
<evidence type="ECO:0000313" key="4">
    <source>
        <dbReference type="Proteomes" id="UP001381174"/>
    </source>
</evidence>
<evidence type="ECO:0000259" key="2">
    <source>
        <dbReference type="Pfam" id="PF20155"/>
    </source>
</evidence>
<dbReference type="EMBL" id="JBBBNY010000002">
    <property type="protein sequence ID" value="MEI7035904.1"/>
    <property type="molecule type" value="Genomic_DNA"/>
</dbReference>
<accession>A0ABU8J9I8</accession>
<protein>
    <submittedName>
        <fullName evidence="3">Tape measure protein</fullName>
    </submittedName>
</protein>
<dbReference type="Pfam" id="PF20155">
    <property type="entry name" value="TMP_3"/>
    <property type="match status" value="1"/>
</dbReference>
<organism evidence="3 4">
    <name type="scientific">Fulvimonas yonginensis</name>
    <dbReference type="NCBI Taxonomy" id="1495200"/>
    <lineage>
        <taxon>Bacteria</taxon>
        <taxon>Pseudomonadati</taxon>
        <taxon>Pseudomonadota</taxon>
        <taxon>Gammaproteobacteria</taxon>
        <taxon>Lysobacterales</taxon>
        <taxon>Rhodanobacteraceae</taxon>
        <taxon>Fulvimonas</taxon>
    </lineage>
</organism>
<keyword evidence="1" id="KW-1133">Transmembrane helix</keyword>
<evidence type="ECO:0000313" key="3">
    <source>
        <dbReference type="EMBL" id="MEI7035904.1"/>
    </source>
</evidence>
<evidence type="ECO:0000256" key="1">
    <source>
        <dbReference type="SAM" id="Phobius"/>
    </source>
</evidence>
<proteinExistence type="predicted"/>
<comment type="caution">
    <text evidence="3">The sequence shown here is derived from an EMBL/GenBank/DDBJ whole genome shotgun (WGS) entry which is preliminary data.</text>
</comment>
<feature type="transmembrane region" description="Helical" evidence="1">
    <location>
        <begin position="392"/>
        <end position="413"/>
    </location>
</feature>
<gene>
    <name evidence="3" type="ORF">WAT24_03920</name>
</gene>
<dbReference type="RefSeq" id="WP_336806528.1">
    <property type="nucleotide sequence ID" value="NZ_JBBBNY010000002.1"/>
</dbReference>
<dbReference type="InterPro" id="IPR053058">
    <property type="entry name" value="Mulikevirus_tape_measure"/>
</dbReference>
<feature type="domain" description="Tape measure protein N-terminal" evidence="2">
    <location>
        <begin position="97"/>
        <end position="268"/>
    </location>
</feature>
<keyword evidence="1" id="KW-0472">Membrane</keyword>
<sequence>MANANFPLKITIRGIDRVTAPLRAVQGAVERIGVVARRVNASVATVGARGGLPVIRGAIGQAGRATDAWGRSLSRLGRAFGGLTAAGAGFAYVFKTQFVDTAAEFERFRTILTTLEGSSAKADKSMAWISDFAAKTPYSMKEVTDQFVKLRAYGFDPTNGSLKTLGDTAAAMGKPLESAVEAIADAVTGENERLKEFGIKARAVGSKFVYEYTQDGQTMRVAADKNSRAAIQATLQAIWNQKYGGAMDKLSGTWGGMMSNLGDQWDRFKLLVMQNGVFDVLREKLSGLLAKVDAMAKSGALQKLAKAVGQKLTHAFERAWTWLQKLPEKWEALKKAVEPVTSAIGWLCDTFGTGNVVLAAVAGTLAAMVIPAIAATAVAVKALGLAILTTPIGWILAGLAAVAAAGIYIYRHWEPISRWLGENLFAPLMGALSAVKGFFVETWDHIYKKYGKYINAIVKTWEVMNPIALIRKAIEGLMGWLSNWNLGEVIRDKVAAIATYLPKWLQKKLGIADIAAAAPAAGAAPAGAATVARGAAQAARGGESRLLVDFTNLPKGVRVTSEQRGAAPEMQVNQGYAMAGVW</sequence>
<dbReference type="InterPro" id="IPR013491">
    <property type="entry name" value="Tape_meas_N"/>
</dbReference>
<reference evidence="3 4" key="1">
    <citation type="journal article" date="2014" name="Int. J. Syst. Evol. Microbiol.">
        <title>Fulvimonas yonginensis sp. nov., isolated from greenhouse soil, and emended description of the genus Fulvimonas.</title>
        <authorList>
            <person name="Ahn J.H."/>
            <person name="Kim S.J."/>
            <person name="Weon H.Y."/>
            <person name="Hong S.B."/>
            <person name="Seok S.J."/>
            <person name="Kwon S.W."/>
        </authorList>
    </citation>
    <scope>NUCLEOTIDE SEQUENCE [LARGE SCALE GENOMIC DNA]</scope>
    <source>
        <strain evidence="3 4">KACC 16952</strain>
    </source>
</reference>
<feature type="transmembrane region" description="Helical" evidence="1">
    <location>
        <begin position="425"/>
        <end position="443"/>
    </location>
</feature>
<name>A0ABU8J9I8_9GAMM</name>
<dbReference type="Proteomes" id="UP001381174">
    <property type="component" value="Unassembled WGS sequence"/>
</dbReference>
<dbReference type="PANTHER" id="PTHR38812:SF2">
    <property type="entry name" value="MU-LIKE PROPHAGE FLUMU PROTEIN GP42"/>
    <property type="match status" value="1"/>
</dbReference>
<dbReference type="PANTHER" id="PTHR38812">
    <property type="entry name" value="MU-LIKE PROPHAGE FLUMU PROTEIN GP42"/>
    <property type="match status" value="1"/>
</dbReference>